<proteinExistence type="predicted"/>
<evidence type="ECO:0000259" key="1">
    <source>
        <dbReference type="PROSITE" id="PS50995"/>
    </source>
</evidence>
<sequence length="153" mass="16605">MTDQDSSSSAGNQADIANRLHSVAIHLLRRARQEDLLTGLAPARLSALSVIGFGGPCTVTDLAEAEQVAVPTISRIVAALVAQRLVERQENAHDRRTIHLVATPKGMDVLREGRRRRTAQLGTMLAQFTTVEQATIAEAVTLMERMLHSASEE</sequence>
<reference evidence="2 3" key="1">
    <citation type="journal article" date="2011" name="Stand. Genomic Sci.">
        <title>Non-contiguous finished genome sequence and contextual data of the filamentous soil bacterium Ktedonobacter racemifer type strain (SOSP1-21).</title>
        <authorList>
            <person name="Chang Y.J."/>
            <person name="Land M."/>
            <person name="Hauser L."/>
            <person name="Chertkov O."/>
            <person name="Del Rio T.G."/>
            <person name="Nolan M."/>
            <person name="Copeland A."/>
            <person name="Tice H."/>
            <person name="Cheng J.F."/>
            <person name="Lucas S."/>
            <person name="Han C."/>
            <person name="Goodwin L."/>
            <person name="Pitluck S."/>
            <person name="Ivanova N."/>
            <person name="Ovchinikova G."/>
            <person name="Pati A."/>
            <person name="Chen A."/>
            <person name="Palaniappan K."/>
            <person name="Mavromatis K."/>
            <person name="Liolios K."/>
            <person name="Brettin T."/>
            <person name="Fiebig A."/>
            <person name="Rohde M."/>
            <person name="Abt B."/>
            <person name="Goker M."/>
            <person name="Detter J.C."/>
            <person name="Woyke T."/>
            <person name="Bristow J."/>
            <person name="Eisen J.A."/>
            <person name="Markowitz V."/>
            <person name="Hugenholtz P."/>
            <person name="Kyrpides N.C."/>
            <person name="Klenk H.P."/>
            <person name="Lapidus A."/>
        </authorList>
    </citation>
    <scope>NUCLEOTIDE SEQUENCE [LARGE SCALE GENOMIC DNA]</scope>
    <source>
        <strain evidence="3">DSM 44963</strain>
    </source>
</reference>
<accession>D6TW47</accession>
<name>D6TW47_KTERA</name>
<feature type="domain" description="HTH marR-type" evidence="1">
    <location>
        <begin position="13"/>
        <end position="148"/>
    </location>
</feature>
<dbReference type="Pfam" id="PF12802">
    <property type="entry name" value="MarR_2"/>
    <property type="match status" value="1"/>
</dbReference>
<dbReference type="EMBL" id="ADVG01000003">
    <property type="protein sequence ID" value="EFH84430.1"/>
    <property type="molecule type" value="Genomic_DNA"/>
</dbReference>
<comment type="caution">
    <text evidence="2">The sequence shown here is derived from an EMBL/GenBank/DDBJ whole genome shotgun (WGS) entry which is preliminary data.</text>
</comment>
<protein>
    <submittedName>
        <fullName evidence="2">Transcriptional regulator, MarR family</fullName>
    </submittedName>
</protein>
<dbReference type="AlphaFoldDB" id="D6TW47"/>
<dbReference type="Gene3D" id="1.10.10.10">
    <property type="entry name" value="Winged helix-like DNA-binding domain superfamily/Winged helix DNA-binding domain"/>
    <property type="match status" value="1"/>
</dbReference>
<dbReference type="PANTHER" id="PTHR39515">
    <property type="entry name" value="CONSERVED PROTEIN"/>
    <property type="match status" value="1"/>
</dbReference>
<dbReference type="InterPro" id="IPR036390">
    <property type="entry name" value="WH_DNA-bd_sf"/>
</dbReference>
<dbReference type="InParanoid" id="D6TW47"/>
<dbReference type="Proteomes" id="UP000004508">
    <property type="component" value="Unassembled WGS sequence"/>
</dbReference>
<dbReference type="GO" id="GO:0003700">
    <property type="term" value="F:DNA-binding transcription factor activity"/>
    <property type="evidence" value="ECO:0007669"/>
    <property type="project" value="InterPro"/>
</dbReference>
<keyword evidence="3" id="KW-1185">Reference proteome</keyword>
<dbReference type="InterPro" id="IPR036388">
    <property type="entry name" value="WH-like_DNA-bd_sf"/>
</dbReference>
<dbReference type="STRING" id="485913.Krac_5471"/>
<dbReference type="InterPro" id="IPR000835">
    <property type="entry name" value="HTH_MarR-typ"/>
</dbReference>
<dbReference type="eggNOG" id="COG1846">
    <property type="taxonomic scope" value="Bacteria"/>
</dbReference>
<dbReference type="RefSeq" id="WP_007915952.1">
    <property type="nucleotide sequence ID" value="NZ_ADVG01000003.1"/>
</dbReference>
<evidence type="ECO:0000313" key="2">
    <source>
        <dbReference type="EMBL" id="EFH84430.1"/>
    </source>
</evidence>
<organism evidence="2 3">
    <name type="scientific">Ktedonobacter racemifer DSM 44963</name>
    <dbReference type="NCBI Taxonomy" id="485913"/>
    <lineage>
        <taxon>Bacteria</taxon>
        <taxon>Bacillati</taxon>
        <taxon>Chloroflexota</taxon>
        <taxon>Ktedonobacteria</taxon>
        <taxon>Ktedonobacterales</taxon>
        <taxon>Ktedonobacteraceae</taxon>
        <taxon>Ktedonobacter</taxon>
    </lineage>
</organism>
<evidence type="ECO:0000313" key="3">
    <source>
        <dbReference type="Proteomes" id="UP000004508"/>
    </source>
</evidence>
<gene>
    <name evidence="2" type="ORF">Krac_5471</name>
</gene>
<dbReference type="SMART" id="SM00347">
    <property type="entry name" value="HTH_MARR"/>
    <property type="match status" value="1"/>
</dbReference>
<dbReference type="SUPFAM" id="SSF46785">
    <property type="entry name" value="Winged helix' DNA-binding domain"/>
    <property type="match status" value="1"/>
</dbReference>
<dbReference type="PANTHER" id="PTHR39515:SF2">
    <property type="entry name" value="HTH-TYPE TRANSCRIPTIONAL REGULATOR RV0880"/>
    <property type="match status" value="1"/>
</dbReference>
<dbReference type="PROSITE" id="PS50995">
    <property type="entry name" value="HTH_MARR_2"/>
    <property type="match status" value="1"/>
</dbReference>
<dbReference type="OrthoDB" id="159055at2"/>
<dbReference type="InterPro" id="IPR052526">
    <property type="entry name" value="HTH-type_Bedaq_tolerance"/>
</dbReference>